<keyword evidence="3 5" id="KW-0863">Zinc-finger</keyword>
<dbReference type="InterPro" id="IPR051580">
    <property type="entry name" value="ZnF-Chromatin_assoc"/>
</dbReference>
<keyword evidence="4" id="KW-0862">Zinc</keyword>
<evidence type="ECO:0000313" key="8">
    <source>
        <dbReference type="EMBL" id="TKR80663.1"/>
    </source>
</evidence>
<proteinExistence type="predicted"/>
<feature type="compositionally biased region" description="Low complexity" evidence="6">
    <location>
        <begin position="475"/>
        <end position="502"/>
    </location>
</feature>
<dbReference type="AlphaFoldDB" id="A0A4U5NDL3"/>
<dbReference type="EMBL" id="AZBU02000004">
    <property type="protein sequence ID" value="TKR80663.1"/>
    <property type="molecule type" value="Genomic_DNA"/>
</dbReference>
<evidence type="ECO:0000313" key="9">
    <source>
        <dbReference type="Proteomes" id="UP000298663"/>
    </source>
</evidence>
<evidence type="ECO:0000256" key="4">
    <source>
        <dbReference type="ARBA" id="ARBA00022833"/>
    </source>
</evidence>
<evidence type="ECO:0000256" key="5">
    <source>
        <dbReference type="PROSITE-ProRule" id="PRU00042"/>
    </source>
</evidence>
<dbReference type="SUPFAM" id="SSF57667">
    <property type="entry name" value="beta-beta-alpha zinc fingers"/>
    <property type="match status" value="1"/>
</dbReference>
<dbReference type="PANTHER" id="PTHR23057">
    <property type="entry name" value="JUXTAPOSED WITH ANOTHER ZINC FINGER PROTEIN 1"/>
    <property type="match status" value="1"/>
</dbReference>
<dbReference type="PANTHER" id="PTHR23057:SF0">
    <property type="entry name" value="JUXTAPOSED WITH ANOTHER ZINC FINGER PROTEIN 1"/>
    <property type="match status" value="1"/>
</dbReference>
<sequence length="524" mass="58345">MLHEPKLCAFHKCGIWFQDHYDLVAHIEAKHCVSAKEAFDTERKQRIDEEIRKTGDKNVAPAGIIAENPNAFPQRISMSIVSKMNYDISEPVAVRPEKRRVFFNPFKKRGTQNQTGLADEIDDEKQQISQIVQRISSESAVFEQKAQQQAMRYASYQQQMPMAAPQQTMSIPGTPVDSYGSNMKPFQQASASVPQPDPQEEKRFKCQYEGCTKRYKNSQGVRYHMRMAHQNQPSSGETSTGRATPISGAPSPGQNSTDPNSKAAAAAAKNAQKPYKCQFCNKRYKTTSGLQNHVQSSHQRVVAQPPVDPSTISLNDNSFQNTGGYVTTPNEMHASPSQSANIVTQQQPQYIVQGQQPQGAHMATGELNPGVTVRAALQNQMYSQARQLITANEGGGKTENYDTQIYSRTQHRQMPMQQVNTEGGSINHQQSRVPGLTVTPMPQRLISQQRMMQQHGGPNPNGSQSAQLIRVSSMDQGGHQQMHQMMDQSHSAYSSPSYTSQPVSTYGQIVQQQQPGMMVHHDQQ</sequence>
<evidence type="ECO:0000256" key="2">
    <source>
        <dbReference type="ARBA" id="ARBA00022737"/>
    </source>
</evidence>
<feature type="compositionally biased region" description="Polar residues" evidence="6">
    <location>
        <begin position="179"/>
        <end position="193"/>
    </location>
</feature>
<dbReference type="SMART" id="SM00355">
    <property type="entry name" value="ZnF_C2H2"/>
    <property type="match status" value="3"/>
</dbReference>
<name>A0A4U5NDL3_STECR</name>
<dbReference type="Gene3D" id="3.30.160.60">
    <property type="entry name" value="Classic Zinc Finger"/>
    <property type="match status" value="2"/>
</dbReference>
<protein>
    <recommendedName>
        <fullName evidence="7">C2H2-type domain-containing protein</fullName>
    </recommendedName>
</protein>
<dbReference type="PROSITE" id="PS00028">
    <property type="entry name" value="ZINC_FINGER_C2H2_1"/>
    <property type="match status" value="3"/>
</dbReference>
<feature type="domain" description="C2H2-type" evidence="7">
    <location>
        <begin position="275"/>
        <end position="298"/>
    </location>
</feature>
<feature type="region of interest" description="Disordered" evidence="6">
    <location>
        <begin position="229"/>
        <end position="267"/>
    </location>
</feature>
<feature type="region of interest" description="Disordered" evidence="6">
    <location>
        <begin position="475"/>
        <end position="504"/>
    </location>
</feature>
<dbReference type="OrthoDB" id="5863628at2759"/>
<accession>A0A4U5NDL3</accession>
<dbReference type="GO" id="GO:0008270">
    <property type="term" value="F:zinc ion binding"/>
    <property type="evidence" value="ECO:0007669"/>
    <property type="project" value="UniProtKB-KW"/>
</dbReference>
<feature type="compositionally biased region" description="Polar residues" evidence="6">
    <location>
        <begin position="229"/>
        <end position="242"/>
    </location>
</feature>
<reference evidence="8 9" key="2">
    <citation type="journal article" date="2019" name="G3 (Bethesda)">
        <title>Hybrid Assembly of the Genome of the Entomopathogenic Nematode Steinernema carpocapsae Identifies the X-Chromosome.</title>
        <authorList>
            <person name="Serra L."/>
            <person name="Macchietto M."/>
            <person name="Macias-Munoz A."/>
            <person name="McGill C.J."/>
            <person name="Rodriguez I.M."/>
            <person name="Rodriguez B."/>
            <person name="Murad R."/>
            <person name="Mortazavi A."/>
        </authorList>
    </citation>
    <scope>NUCLEOTIDE SEQUENCE [LARGE SCALE GENOMIC DNA]</scope>
    <source>
        <strain evidence="8 9">ALL</strain>
    </source>
</reference>
<dbReference type="GO" id="GO:0005634">
    <property type="term" value="C:nucleus"/>
    <property type="evidence" value="ECO:0007669"/>
    <property type="project" value="TreeGrafter"/>
</dbReference>
<evidence type="ECO:0000259" key="7">
    <source>
        <dbReference type="PROSITE" id="PS50157"/>
    </source>
</evidence>
<gene>
    <name evidence="8" type="ORF">L596_014702</name>
</gene>
<dbReference type="PROSITE" id="PS50157">
    <property type="entry name" value="ZINC_FINGER_C2H2_2"/>
    <property type="match status" value="2"/>
</dbReference>
<evidence type="ECO:0000256" key="6">
    <source>
        <dbReference type="SAM" id="MobiDB-lite"/>
    </source>
</evidence>
<dbReference type="InterPro" id="IPR036236">
    <property type="entry name" value="Znf_C2H2_sf"/>
</dbReference>
<keyword evidence="9" id="KW-1185">Reference proteome</keyword>
<dbReference type="InterPro" id="IPR013087">
    <property type="entry name" value="Znf_C2H2_type"/>
</dbReference>
<feature type="domain" description="C2H2-type" evidence="7">
    <location>
        <begin position="204"/>
        <end position="234"/>
    </location>
</feature>
<reference evidence="8 9" key="1">
    <citation type="journal article" date="2015" name="Genome Biol.">
        <title>Comparative genomics of Steinernema reveals deeply conserved gene regulatory networks.</title>
        <authorList>
            <person name="Dillman A.R."/>
            <person name="Macchietto M."/>
            <person name="Porter C.F."/>
            <person name="Rogers A."/>
            <person name="Williams B."/>
            <person name="Antoshechkin I."/>
            <person name="Lee M.M."/>
            <person name="Goodwin Z."/>
            <person name="Lu X."/>
            <person name="Lewis E.E."/>
            <person name="Goodrich-Blair H."/>
            <person name="Stock S.P."/>
            <person name="Adams B.J."/>
            <person name="Sternberg P.W."/>
            <person name="Mortazavi A."/>
        </authorList>
    </citation>
    <scope>NUCLEOTIDE SEQUENCE [LARGE SCALE GENOMIC DNA]</scope>
    <source>
        <strain evidence="8 9">ALL</strain>
    </source>
</reference>
<comment type="caution">
    <text evidence="8">The sequence shown here is derived from an EMBL/GenBank/DDBJ whole genome shotgun (WGS) entry which is preliminary data.</text>
</comment>
<feature type="region of interest" description="Disordered" evidence="6">
    <location>
        <begin position="178"/>
        <end position="204"/>
    </location>
</feature>
<keyword evidence="2" id="KW-0677">Repeat</keyword>
<organism evidence="8 9">
    <name type="scientific">Steinernema carpocapsae</name>
    <name type="common">Entomopathogenic nematode</name>
    <dbReference type="NCBI Taxonomy" id="34508"/>
    <lineage>
        <taxon>Eukaryota</taxon>
        <taxon>Metazoa</taxon>
        <taxon>Ecdysozoa</taxon>
        <taxon>Nematoda</taxon>
        <taxon>Chromadorea</taxon>
        <taxon>Rhabditida</taxon>
        <taxon>Tylenchina</taxon>
        <taxon>Panagrolaimomorpha</taxon>
        <taxon>Strongyloidoidea</taxon>
        <taxon>Steinernematidae</taxon>
        <taxon>Steinernema</taxon>
    </lineage>
</organism>
<dbReference type="Pfam" id="PF00096">
    <property type="entry name" value="zf-C2H2"/>
    <property type="match status" value="1"/>
</dbReference>
<dbReference type="STRING" id="34508.A0A4U5NDL3"/>
<evidence type="ECO:0000256" key="1">
    <source>
        <dbReference type="ARBA" id="ARBA00022723"/>
    </source>
</evidence>
<keyword evidence="1" id="KW-0479">Metal-binding</keyword>
<evidence type="ECO:0000256" key="3">
    <source>
        <dbReference type="ARBA" id="ARBA00022771"/>
    </source>
</evidence>
<dbReference type="Proteomes" id="UP000298663">
    <property type="component" value="Unassembled WGS sequence"/>
</dbReference>